<keyword evidence="1" id="KW-0813">Transport</keyword>
<dbReference type="GO" id="GO:0051539">
    <property type="term" value="F:4 iron, 4 sulfur cluster binding"/>
    <property type="evidence" value="ECO:0007669"/>
    <property type="project" value="UniProtKB-KW"/>
</dbReference>
<dbReference type="InterPro" id="IPR050572">
    <property type="entry name" value="Fe-S_Ferredoxin"/>
</dbReference>
<accession>A0A075FIJ2</accession>
<dbReference type="Gene3D" id="3.30.70.20">
    <property type="match status" value="1"/>
</dbReference>
<dbReference type="Pfam" id="PF13237">
    <property type="entry name" value="Fer4_10"/>
    <property type="match status" value="1"/>
</dbReference>
<evidence type="ECO:0000256" key="5">
    <source>
        <dbReference type="ARBA" id="ARBA00022982"/>
    </source>
</evidence>
<dbReference type="GO" id="GO:0016491">
    <property type="term" value="F:oxidoreductase activity"/>
    <property type="evidence" value="ECO:0007669"/>
    <property type="project" value="UniProtKB-ARBA"/>
</dbReference>
<keyword evidence="4" id="KW-0677">Repeat</keyword>
<reference evidence="9" key="1">
    <citation type="journal article" date="2014" name="Genome Biol. Evol.">
        <title>Pangenome evidence for extensive interdomain horizontal transfer affecting lineage core and shell genes in uncultured planktonic thaumarchaeota and euryarchaeota.</title>
        <authorList>
            <person name="Deschamps P."/>
            <person name="Zivanovic Y."/>
            <person name="Moreira D."/>
            <person name="Rodriguez-Valera F."/>
            <person name="Lopez-Garcia P."/>
        </authorList>
    </citation>
    <scope>NUCLEOTIDE SEQUENCE</scope>
</reference>
<keyword evidence="5" id="KW-0249">Electron transport</keyword>
<feature type="domain" description="4Fe-4S ferredoxin-type" evidence="8">
    <location>
        <begin position="73"/>
        <end position="103"/>
    </location>
</feature>
<dbReference type="PROSITE" id="PS51379">
    <property type="entry name" value="4FE4S_FER_2"/>
    <property type="match status" value="2"/>
</dbReference>
<keyword evidence="2" id="KW-0004">4Fe-4S</keyword>
<dbReference type="PROSITE" id="PS00198">
    <property type="entry name" value="4FE4S_FER_1"/>
    <property type="match status" value="1"/>
</dbReference>
<keyword evidence="6" id="KW-0408">Iron</keyword>
<keyword evidence="3" id="KW-0479">Metal-binding</keyword>
<dbReference type="PANTHER" id="PTHR43687:SF6">
    <property type="entry name" value="L-ASPARTATE SEMIALDEHYDE SULFURTRANSFERASE IRON-SULFUR SUBUNIT"/>
    <property type="match status" value="1"/>
</dbReference>
<evidence type="ECO:0000256" key="1">
    <source>
        <dbReference type="ARBA" id="ARBA00022448"/>
    </source>
</evidence>
<protein>
    <submittedName>
        <fullName evidence="9">Ferredoxin</fullName>
    </submittedName>
</protein>
<dbReference type="InterPro" id="IPR017900">
    <property type="entry name" value="4Fe4S_Fe_S_CS"/>
</dbReference>
<dbReference type="AlphaFoldDB" id="A0A075FIJ2"/>
<dbReference type="InterPro" id="IPR017896">
    <property type="entry name" value="4Fe4S_Fe-S-bd"/>
</dbReference>
<proteinExistence type="predicted"/>
<evidence type="ECO:0000256" key="7">
    <source>
        <dbReference type="ARBA" id="ARBA00023014"/>
    </source>
</evidence>
<evidence type="ECO:0000259" key="8">
    <source>
        <dbReference type="PROSITE" id="PS51379"/>
    </source>
</evidence>
<dbReference type="PANTHER" id="PTHR43687">
    <property type="entry name" value="ADENYLYLSULFATE REDUCTASE, BETA SUBUNIT"/>
    <property type="match status" value="1"/>
</dbReference>
<feature type="domain" description="4Fe-4S ferredoxin-type" evidence="8">
    <location>
        <begin position="136"/>
        <end position="165"/>
    </location>
</feature>
<keyword evidence="7" id="KW-0411">Iron-sulfur</keyword>
<evidence type="ECO:0000256" key="3">
    <source>
        <dbReference type="ARBA" id="ARBA00022723"/>
    </source>
</evidence>
<dbReference type="EMBL" id="KF900328">
    <property type="protein sequence ID" value="AIE91124.1"/>
    <property type="molecule type" value="Genomic_DNA"/>
</dbReference>
<evidence type="ECO:0000256" key="2">
    <source>
        <dbReference type="ARBA" id="ARBA00022485"/>
    </source>
</evidence>
<organism evidence="9">
    <name type="scientific">uncultured marine thaumarchaeote AD1000_106_A06</name>
    <dbReference type="NCBI Taxonomy" id="1455888"/>
    <lineage>
        <taxon>Archaea</taxon>
        <taxon>Nitrososphaerota</taxon>
        <taxon>environmental samples</taxon>
    </lineage>
</organism>
<name>A0A075FIJ2_9ARCH</name>
<evidence type="ECO:0000313" key="9">
    <source>
        <dbReference type="EMBL" id="AIE91124.1"/>
    </source>
</evidence>
<evidence type="ECO:0000256" key="6">
    <source>
        <dbReference type="ARBA" id="ARBA00023004"/>
    </source>
</evidence>
<dbReference type="GO" id="GO:0046872">
    <property type="term" value="F:metal ion binding"/>
    <property type="evidence" value="ECO:0007669"/>
    <property type="project" value="UniProtKB-KW"/>
</dbReference>
<dbReference type="SUPFAM" id="SSF54862">
    <property type="entry name" value="4Fe-4S ferredoxins"/>
    <property type="match status" value="1"/>
</dbReference>
<evidence type="ECO:0000256" key="4">
    <source>
        <dbReference type="ARBA" id="ARBA00022737"/>
    </source>
</evidence>
<sequence length="191" mass="21321">MKIELLMPIKEDFCKGDKKPIGKINYNDGENFHWVWPSQAGESGNDWDASKDEKVLADYKKHGEKMEKLGITGTMVANDWDVCVADGACIEACPVQIFQWYRTDKDISGIKAVKDTTPWPGAGTTEKEERLDFTDKADAIREHDCIWCMACVSVCPPLAVLVDQGNMEWHEKASGTYQKLGSGTANPHAEH</sequence>